<dbReference type="SUPFAM" id="SSF55729">
    <property type="entry name" value="Acyl-CoA N-acyltransferases (Nat)"/>
    <property type="match status" value="1"/>
</dbReference>
<dbReference type="PROSITE" id="PS51186">
    <property type="entry name" value="GNAT"/>
    <property type="match status" value="1"/>
</dbReference>
<dbReference type="InterPro" id="IPR016181">
    <property type="entry name" value="Acyl_CoA_acyltransferase"/>
</dbReference>
<reference evidence="5" key="1">
    <citation type="journal article" date="2019" name="Syst. Appl. Microbiol.">
        <title>Flavobacterium circumlabens sp. nov. and Flavobacterium cupreum sp. nov., two psychrotrophic species isolated from Antarctic environmental samples.</title>
        <authorList>
            <person name="Kralova S."/>
            <person name="Busse H.-J."/>
            <person name="Svec P."/>
            <person name="Maslanova I."/>
            <person name="Stankova E."/>
            <person name="Bartak M."/>
            <person name="Sedlacek I."/>
        </authorList>
    </citation>
    <scope>NUCLEOTIDE SEQUENCE [LARGE SCALE GENOMIC DNA]</scope>
    <source>
        <strain evidence="5">CCM 8825</strain>
    </source>
</reference>
<dbReference type="RefSeq" id="WP_127339373.1">
    <property type="nucleotide sequence ID" value="NZ_QWDM01000010.1"/>
</dbReference>
<dbReference type="PANTHER" id="PTHR42919">
    <property type="entry name" value="N-ALPHA-ACETYLTRANSFERASE"/>
    <property type="match status" value="1"/>
</dbReference>
<dbReference type="Pfam" id="PF00583">
    <property type="entry name" value="Acetyltransf_1"/>
    <property type="match status" value="1"/>
</dbReference>
<dbReference type="CDD" id="cd04301">
    <property type="entry name" value="NAT_SF"/>
    <property type="match status" value="1"/>
</dbReference>
<keyword evidence="1 4" id="KW-0808">Transferase</keyword>
<dbReference type="Proteomes" id="UP000288102">
    <property type="component" value="Unassembled WGS sequence"/>
</dbReference>
<protein>
    <submittedName>
        <fullName evidence="4">GNAT family N-acetyltransferase</fullName>
    </submittedName>
</protein>
<keyword evidence="5" id="KW-1185">Reference proteome</keyword>
<accession>A0A434A4Y8</accession>
<comment type="caution">
    <text evidence="4">The sequence shown here is derived from an EMBL/GenBank/DDBJ whole genome shotgun (WGS) entry which is preliminary data.</text>
</comment>
<dbReference type="InterPro" id="IPR051556">
    <property type="entry name" value="N-term/lysine_N-AcTrnsfr"/>
</dbReference>
<organism evidence="4 5">
    <name type="scientific">Flavobacterium cupreum</name>
    <dbReference type="NCBI Taxonomy" id="2133766"/>
    <lineage>
        <taxon>Bacteria</taxon>
        <taxon>Pseudomonadati</taxon>
        <taxon>Bacteroidota</taxon>
        <taxon>Flavobacteriia</taxon>
        <taxon>Flavobacteriales</taxon>
        <taxon>Flavobacteriaceae</taxon>
        <taxon>Flavobacterium</taxon>
    </lineage>
</organism>
<dbReference type="EMBL" id="QWDM01000010">
    <property type="protein sequence ID" value="RUT69468.1"/>
    <property type="molecule type" value="Genomic_DNA"/>
</dbReference>
<dbReference type="Gene3D" id="3.40.630.30">
    <property type="match status" value="1"/>
</dbReference>
<evidence type="ECO:0000313" key="5">
    <source>
        <dbReference type="Proteomes" id="UP000288102"/>
    </source>
</evidence>
<dbReference type="AlphaFoldDB" id="A0A434A4Y8"/>
<dbReference type="GO" id="GO:0016747">
    <property type="term" value="F:acyltransferase activity, transferring groups other than amino-acyl groups"/>
    <property type="evidence" value="ECO:0007669"/>
    <property type="project" value="InterPro"/>
</dbReference>
<keyword evidence="2" id="KW-0012">Acyltransferase</keyword>
<gene>
    <name evidence="4" type="ORF">D0817_16145</name>
</gene>
<evidence type="ECO:0000256" key="1">
    <source>
        <dbReference type="ARBA" id="ARBA00022679"/>
    </source>
</evidence>
<evidence type="ECO:0000259" key="3">
    <source>
        <dbReference type="PROSITE" id="PS51186"/>
    </source>
</evidence>
<feature type="domain" description="N-acetyltransferase" evidence="3">
    <location>
        <begin position="4"/>
        <end position="173"/>
    </location>
</feature>
<name>A0A434A4Y8_9FLAO</name>
<dbReference type="OrthoDB" id="7205533at2"/>
<proteinExistence type="predicted"/>
<dbReference type="InterPro" id="IPR000182">
    <property type="entry name" value="GNAT_dom"/>
</dbReference>
<sequence length="174" mass="20427">MKNIDIRKVTLNDIDQLQKIGKQTFSETFSGDNSEEDMKKYLDEHFSIEKLTNELQNPDSEFYFAVLDSTVIGYLKLNFGESQTELKDSKALEIERIYVPKKYHGQRVGQVLYEKAIQVARNKNADYVWLGVWEENHRALSFYKKNGFAEFDKHIFRLGNDEQTDIMMKLQLKA</sequence>
<evidence type="ECO:0000313" key="4">
    <source>
        <dbReference type="EMBL" id="RUT69468.1"/>
    </source>
</evidence>
<dbReference type="PANTHER" id="PTHR42919:SF8">
    <property type="entry name" value="N-ALPHA-ACETYLTRANSFERASE 50"/>
    <property type="match status" value="1"/>
</dbReference>
<evidence type="ECO:0000256" key="2">
    <source>
        <dbReference type="ARBA" id="ARBA00023315"/>
    </source>
</evidence>